<dbReference type="NCBIfam" id="TIGR01460">
    <property type="entry name" value="HAD-SF-IIA"/>
    <property type="match status" value="1"/>
</dbReference>
<dbReference type="SUPFAM" id="SSF56784">
    <property type="entry name" value="HAD-like"/>
    <property type="match status" value="1"/>
</dbReference>
<dbReference type="Pfam" id="PF13344">
    <property type="entry name" value="Hydrolase_6"/>
    <property type="match status" value="1"/>
</dbReference>
<dbReference type="NCBIfam" id="TIGR01456">
    <property type="entry name" value="CECR5"/>
    <property type="match status" value="1"/>
</dbReference>
<dbReference type="GeneID" id="117652086"/>
<name>A0A6P9A435_THRPL</name>
<dbReference type="Proteomes" id="UP000515158">
    <property type="component" value="Unplaced"/>
</dbReference>
<proteinExistence type="predicted"/>
<dbReference type="InterPro" id="IPR050324">
    <property type="entry name" value="CDP-alcohol_PTase-I"/>
</dbReference>
<dbReference type="GO" id="GO:0046474">
    <property type="term" value="P:glycerophospholipid biosynthetic process"/>
    <property type="evidence" value="ECO:0007669"/>
    <property type="project" value="TreeGrafter"/>
</dbReference>
<keyword evidence="1" id="KW-0732">Signal</keyword>
<evidence type="ECO:0000256" key="2">
    <source>
        <dbReference type="ARBA" id="ARBA00069384"/>
    </source>
</evidence>
<sequence>MAALMWRGEMGRFHRTNLLKLCTEVFASQSSRYFGTKVNQPEFGLLFDIDGVIVRGKKVIQSVPESFQKLVDKNGVFRVPTVFVTNAGNALRHERAIQLTKWLGVEVSEDQVVMAHSPLRMFQQFHDKRVLVSGQGPVADIARNVGFHNIVTIDELRTTFPTLDAVDHARRSSGAGPHERSFVPVEAVVLFGEPVRWETSLQLILDVLMANGQPSTAPPGIIYPHIPVLACNMDLQWMAEACMPRFGHGAFLLCLEALYKKITGKDLIYTALIGKPSEITYHHAHHVVLSQAQSIGVNHHLKRLYAIGDNINTDVFGANLYNQYLSQRKASGRMKQVARTRTIEHLLQADPSDWDMGAESCFSILVETGVYSVDREESLLDHSPRDFLPVEEKLREPNFTVENVSKAIDLVFKQESFQ</sequence>
<dbReference type="Gene3D" id="3.40.50.1000">
    <property type="entry name" value="HAD superfamily/HAD-like"/>
    <property type="match status" value="2"/>
</dbReference>
<dbReference type="GO" id="GO:0005739">
    <property type="term" value="C:mitochondrion"/>
    <property type="evidence" value="ECO:0007669"/>
    <property type="project" value="TreeGrafter"/>
</dbReference>
<gene>
    <name evidence="4" type="primary">LOC117652086</name>
</gene>
<accession>A0A6P9A435</accession>
<organism evidence="4">
    <name type="scientific">Thrips palmi</name>
    <name type="common">Melon thrips</name>
    <dbReference type="NCBI Taxonomy" id="161013"/>
    <lineage>
        <taxon>Eukaryota</taxon>
        <taxon>Metazoa</taxon>
        <taxon>Ecdysozoa</taxon>
        <taxon>Arthropoda</taxon>
        <taxon>Hexapoda</taxon>
        <taxon>Insecta</taxon>
        <taxon>Pterygota</taxon>
        <taxon>Neoptera</taxon>
        <taxon>Paraneoptera</taxon>
        <taxon>Thysanoptera</taxon>
        <taxon>Terebrantia</taxon>
        <taxon>Thripoidea</taxon>
        <taxon>Thripidae</taxon>
        <taxon>Thrips</taxon>
    </lineage>
</organism>
<keyword evidence="3" id="KW-1185">Reference proteome</keyword>
<dbReference type="FunFam" id="3.40.50.1000:FF:000081">
    <property type="entry name" value="Haloacid dehalogenase like hydrolase domain containing 5"/>
    <property type="match status" value="1"/>
</dbReference>
<evidence type="ECO:0000313" key="3">
    <source>
        <dbReference type="Proteomes" id="UP000515158"/>
    </source>
</evidence>
<dbReference type="RefSeq" id="XP_034252638.1">
    <property type="nucleotide sequence ID" value="XM_034396747.1"/>
</dbReference>
<evidence type="ECO:0000256" key="1">
    <source>
        <dbReference type="ARBA" id="ARBA00022729"/>
    </source>
</evidence>
<protein>
    <recommendedName>
        <fullName evidence="2">Haloacid dehalogenase-like hydrolase domain-containing 5</fullName>
    </recommendedName>
</protein>
<dbReference type="PANTHER" id="PTHR14269:SF4">
    <property type="entry name" value="CAT EYE SYNDROME CRITICAL REGION PROTEIN 5"/>
    <property type="match status" value="1"/>
</dbReference>
<dbReference type="InParanoid" id="A0A6P9A435"/>
<dbReference type="InterPro" id="IPR023214">
    <property type="entry name" value="HAD_sf"/>
</dbReference>
<dbReference type="AlphaFoldDB" id="A0A6P9A435"/>
<dbReference type="InterPro" id="IPR006357">
    <property type="entry name" value="HAD-SF_hydro_IIA"/>
</dbReference>
<dbReference type="KEGG" id="tpal:117652086"/>
<dbReference type="OrthoDB" id="10251048at2759"/>
<dbReference type="PANTHER" id="PTHR14269">
    <property type="entry name" value="CDP-DIACYLGLYCEROL--GLYCEROL-3-PHOSPHATE 3-PHOSPHATIDYLTRANSFERASE-RELATED"/>
    <property type="match status" value="1"/>
</dbReference>
<dbReference type="InterPro" id="IPR006353">
    <property type="entry name" value="HAD-SF_hydro_IIA_CECR5"/>
</dbReference>
<dbReference type="InterPro" id="IPR036412">
    <property type="entry name" value="HAD-like_sf"/>
</dbReference>
<evidence type="ECO:0000313" key="4">
    <source>
        <dbReference type="RefSeq" id="XP_034252638.1"/>
    </source>
</evidence>
<reference evidence="4" key="1">
    <citation type="submission" date="2025-08" db="UniProtKB">
        <authorList>
            <consortium name="RefSeq"/>
        </authorList>
    </citation>
    <scope>IDENTIFICATION</scope>
    <source>
        <tissue evidence="4">Total insect</tissue>
    </source>
</reference>